<dbReference type="InterPro" id="IPR032629">
    <property type="entry name" value="DCB_dom"/>
</dbReference>
<keyword evidence="2" id="KW-0813">Transport</keyword>
<reference evidence="8 9" key="1">
    <citation type="submission" date="2024-09" db="EMBL/GenBank/DDBJ databases">
        <title>Rethinking Asexuality: The Enigmatic Case of Functional Sexual Genes in Lepraria (Stereocaulaceae).</title>
        <authorList>
            <person name="Doellman M."/>
            <person name="Sun Y."/>
            <person name="Barcenas-Pena A."/>
            <person name="Lumbsch H.T."/>
            <person name="Grewe F."/>
        </authorList>
    </citation>
    <scope>NUCLEOTIDE SEQUENCE [LARGE SCALE GENOMIC DNA]</scope>
    <source>
        <strain evidence="8 9">Mercado 3170</strain>
    </source>
</reference>
<dbReference type="InterPro" id="IPR032691">
    <property type="entry name" value="Mon2/Sec7/BIG1-like_HUS"/>
</dbReference>
<feature type="region of interest" description="Disordered" evidence="4">
    <location>
        <begin position="601"/>
        <end position="631"/>
    </location>
</feature>
<proteinExistence type="inferred from homology"/>
<feature type="domain" description="Mon2 C-terminal" evidence="6">
    <location>
        <begin position="978"/>
        <end position="1157"/>
    </location>
</feature>
<feature type="domain" description="Mon2/Sec7/BIG1-like dimerisation and cyclophilin-binding" evidence="7">
    <location>
        <begin position="4"/>
        <end position="174"/>
    </location>
</feature>
<evidence type="ECO:0000256" key="2">
    <source>
        <dbReference type="ARBA" id="ARBA00022448"/>
    </source>
</evidence>
<evidence type="ECO:0000256" key="4">
    <source>
        <dbReference type="SAM" id="MobiDB-lite"/>
    </source>
</evidence>
<organism evidence="8 9">
    <name type="scientific">Stereocaulon virgatum</name>
    <dbReference type="NCBI Taxonomy" id="373712"/>
    <lineage>
        <taxon>Eukaryota</taxon>
        <taxon>Fungi</taxon>
        <taxon>Dikarya</taxon>
        <taxon>Ascomycota</taxon>
        <taxon>Pezizomycotina</taxon>
        <taxon>Lecanoromycetes</taxon>
        <taxon>OSLEUM clade</taxon>
        <taxon>Lecanoromycetidae</taxon>
        <taxon>Lecanorales</taxon>
        <taxon>Lecanorineae</taxon>
        <taxon>Stereocaulaceae</taxon>
        <taxon>Stereocaulon</taxon>
    </lineage>
</organism>
<feature type="compositionally biased region" description="Basic and acidic residues" evidence="4">
    <location>
        <begin position="608"/>
        <end position="625"/>
    </location>
</feature>
<dbReference type="PANTHER" id="PTHR10663">
    <property type="entry name" value="GUANYL-NUCLEOTIDE EXCHANGE FACTOR"/>
    <property type="match status" value="1"/>
</dbReference>
<evidence type="ECO:0000313" key="8">
    <source>
        <dbReference type="EMBL" id="KAL2043644.1"/>
    </source>
</evidence>
<comment type="caution">
    <text evidence="8">The sequence shown here is derived from an EMBL/GenBank/DDBJ whole genome shotgun (WGS) entry which is preliminary data.</text>
</comment>
<dbReference type="Pfam" id="PF16206">
    <property type="entry name" value="Mon2_C"/>
    <property type="match status" value="1"/>
</dbReference>
<evidence type="ECO:0008006" key="10">
    <source>
        <dbReference type="Google" id="ProtNLM"/>
    </source>
</evidence>
<comment type="similarity">
    <text evidence="1">Belongs to the MON2 family.</text>
</comment>
<evidence type="ECO:0000313" key="9">
    <source>
        <dbReference type="Proteomes" id="UP001590950"/>
    </source>
</evidence>
<dbReference type="InterPro" id="IPR032817">
    <property type="entry name" value="Mon2_C"/>
</dbReference>
<feature type="domain" description="Mon2/Sec7/BIG1-like HUS" evidence="5">
    <location>
        <begin position="200"/>
        <end position="354"/>
    </location>
</feature>
<protein>
    <recommendedName>
        <fullName evidence="10">Endosomal peripheral membrane protein</fullName>
    </recommendedName>
</protein>
<evidence type="ECO:0000256" key="3">
    <source>
        <dbReference type="ARBA" id="ARBA00022927"/>
    </source>
</evidence>
<evidence type="ECO:0000259" key="6">
    <source>
        <dbReference type="Pfam" id="PF16206"/>
    </source>
</evidence>
<dbReference type="Pfam" id="PF12783">
    <property type="entry name" value="Sec7-like_HUS"/>
    <property type="match status" value="1"/>
</dbReference>
<gene>
    <name evidence="8" type="ORF">N7G274_003951</name>
</gene>
<evidence type="ECO:0000259" key="5">
    <source>
        <dbReference type="Pfam" id="PF12783"/>
    </source>
</evidence>
<keyword evidence="3" id="KW-0653">Protein transport</keyword>
<feature type="region of interest" description="Disordered" evidence="4">
    <location>
        <begin position="688"/>
        <end position="710"/>
    </location>
</feature>
<dbReference type="EMBL" id="JBEFKJ010000011">
    <property type="protein sequence ID" value="KAL2043644.1"/>
    <property type="molecule type" value="Genomic_DNA"/>
</dbReference>
<keyword evidence="9" id="KW-1185">Reference proteome</keyword>
<dbReference type="PANTHER" id="PTHR10663:SF333">
    <property type="entry name" value="PROTEIN MON2 HOMOLOG"/>
    <property type="match status" value="1"/>
</dbReference>
<evidence type="ECO:0000259" key="7">
    <source>
        <dbReference type="Pfam" id="PF16213"/>
    </source>
</evidence>
<accession>A0ABR4ADW2</accession>
<evidence type="ECO:0000256" key="1">
    <source>
        <dbReference type="ARBA" id="ARBA00008144"/>
    </source>
</evidence>
<name>A0ABR4ADW2_9LECA</name>
<dbReference type="InterPro" id="IPR016024">
    <property type="entry name" value="ARM-type_fold"/>
</dbReference>
<dbReference type="Proteomes" id="UP001590950">
    <property type="component" value="Unassembled WGS sequence"/>
</dbReference>
<sequence length="1672" mass="184643">MTAQLLTSELSTLLQESKRKNPDLRAAAEKSLNDLKSLPRTSEAQIAGDLKSRPGFVKPFLLACGIRNPKFAGSGVVGLQRLVVSNALPKETLREVLEAFRECSTLALDIQLKVLQAMPSLLQNYATSLTGKLLVNAFQVSFLLYSSKTAVVSNTAAAALQQLVNSTFEKAALDDNSHSNDESAVEVPIRDGTVSIYGAALDAHQVLADICLLTDGQKPEFLLTASLAQNFGLELIESILANHADTVMAHPEQIQVLRQRLLPLVIKILSERASFPTTVRTMRLLQLILNRLLFALAEECEMALSLLNHMLDAEAAISWKRALCLEVFRNIHSEPLLVRSIYANYDQADEKRNIVRDHLGSLVRLASEKPAIIGLGQQSSIPSSVKSDDTSGEQAAVQAGGLVGSIGGSVTMTDNNRSGISIHWSMIRTPCIEQLDKSEPPILPATYIYSLALVCITRFSEGLARFLLPFTVPAESKSKRKQSIHKDLDGQDNIDASVGNVLQRRQSFGGRRLPVNPLNLREHVLYSQIVTSGHMVDHCWPALLAASSTYLNASLDSDNYHALIRSFQKFTQIAGLLDLATPRDAFLTTLGKQAIPAMNSNTITSHTYGRDPGLRDEPTDSDREASPTPSLRGQAADLAMPIINTRHLLCLRALLNLGIALGPVLKESWTIILETLLQADLILSFSGPAGRKQTKRSTSQAESDAAAERADGAEDIGLEVTAVETAAARLFESTADLPSGAFLEFVKCLCLLLHVDIPMPGSRDGLLSPKAAVKKHQKVRSVSGVPLEGATISQSNGFVVDKLDDVIQNNIKRMLRPETSDTGWTYLLEVLAGVLSSNTVQSDVRIRAASALNNLAVSVVASEETLSPKERDAVRDRSLNALQNQVSALYEFASQGTTSSRSCEIEIHRMALETLKSLLENCGDSLDTGWKSVLAMINSIFEESTSPGLHKDKVPAPRSNSPQLVRSAFGSLQLICSDFLAFIPSSHLLSLLDTLCYYCAQNLDLNISLTTATLFRNASDFLQNSGENINFDFLESYYPSNEDLIRWALAEDVKKSSLAMWLYLLRRLMLLSMDRRLEVRHSVLHTLFRIFDASTDQLTPSALQICFNTVLVKILEANEIQYHKSKDSEVSDTKADATQGWNETAIIEIEGVANLFSQWLETYKGDRRVAAMCEQLFDRYNVFLKRHVLSISNSVFIGVTKILAEVEDPEKINESLLNQVWRLWKDANPACHAETLKRRASNQDALTSYLHFLRELLRLFAQGLLFGHAQKILKELHICVVESTATAYSVDVDRMTPVQGKVLEAMQSIPSNSSEIITELVRSINRLVMLAYERPCDLSVTKQTYIALSKAAMDLLQSCVVNHIRTPGIDVTEIVSEAMNALAIPIQLKYKWKPEGKGPSPWAKATTAVLSILESCMPVIQASHDAREKNLEFWNGIVRVSDGIVAADCDACTNESEILKDEKFDMDSFLRVRKLVVPTLGTSWIPDTIRRKFADSIFRNSVIHDPNPDDLARPGQELLEGLRSTHIGRVNDLLPSPRSKMCYSLLDELFDLVAVYDGSVERVRLAQAAAPYLILRAGLTLKAYIMDQPLRGRMPQPWSQKREMLYILRKLIELDSEPKAIPAAPGITSEHKKHLHRLYPLVVKALKAAWRDEEMATALQEVLDAVGDDFGV</sequence>
<dbReference type="Pfam" id="PF16213">
    <property type="entry name" value="DCB"/>
    <property type="match status" value="1"/>
</dbReference>
<dbReference type="SUPFAM" id="SSF48371">
    <property type="entry name" value="ARM repeat"/>
    <property type="match status" value="1"/>
</dbReference>